<dbReference type="GO" id="GO:0008990">
    <property type="term" value="F:rRNA (guanine-N2-)-methyltransferase activity"/>
    <property type="evidence" value="ECO:0007669"/>
    <property type="project" value="TreeGrafter"/>
</dbReference>
<feature type="domain" description="THUMP" evidence="4">
    <location>
        <begin position="42"/>
        <end position="153"/>
    </location>
</feature>
<dbReference type="PANTHER" id="PTHR47313:SF1">
    <property type="entry name" value="RIBOSOMAL RNA LARGE SUBUNIT METHYLTRANSFERASE K_L"/>
    <property type="match status" value="1"/>
</dbReference>
<dbReference type="Gene3D" id="3.40.50.150">
    <property type="entry name" value="Vaccinia Virus protein VP39"/>
    <property type="match status" value="1"/>
</dbReference>
<keyword evidence="6" id="KW-1185">Reference proteome</keyword>
<evidence type="ECO:0000256" key="3">
    <source>
        <dbReference type="PROSITE-ProRule" id="PRU00529"/>
    </source>
</evidence>
<sequence length="379" mass="43232">MKLVATMASGLEAVTKKELNQLGYQQLQVANGKIYFTGDQNDIVRTNLWLRSADRIKIVLQEFPARSFSELFDHVYAFDWDQWLPLDAEFPVQGRSVKSQLHHEPDIQSITKKAIVNKLAEVYHRHGRLPETGNLYPLEVRIVKDQVELTLDTTGSSLFKRGYRTEHGLAPLKENMAAALILLTPWRANDPFCDPMTGSGTIAIEAALIGRRIAPGLHRHFAFENFNWFDPQLLKHAQKQAQEMIKPSGELTILASDIDGQMIAMAQANAQAAGVFEDITFKQVAVKDLHLDLPNGILIANPPYGQRMQELELARQTYRQLGQLFSPQTTWSQYYLTSDLQFEKSFGRPATKKRKLYNGSLRTDYFQYWGHPNYQHQSK</sequence>
<name>A0A850R1B5_9LACO</name>
<dbReference type="Gene3D" id="3.30.2130.30">
    <property type="match status" value="1"/>
</dbReference>
<dbReference type="InterPro" id="IPR000241">
    <property type="entry name" value="RlmKL-like_Mtase"/>
</dbReference>
<dbReference type="InterPro" id="IPR029063">
    <property type="entry name" value="SAM-dependent_MTases_sf"/>
</dbReference>
<accession>A0A850R1B5</accession>
<dbReference type="GO" id="GO:0070043">
    <property type="term" value="F:rRNA (guanine-N7-)-methyltransferase activity"/>
    <property type="evidence" value="ECO:0007669"/>
    <property type="project" value="TreeGrafter"/>
</dbReference>
<dbReference type="CDD" id="cd11715">
    <property type="entry name" value="THUMP_AdoMetMT"/>
    <property type="match status" value="1"/>
</dbReference>
<comment type="caution">
    <text evidence="5">The sequence shown here is derived from an EMBL/GenBank/DDBJ whole genome shotgun (WGS) entry which is preliminary data.</text>
</comment>
<keyword evidence="3" id="KW-0694">RNA-binding</keyword>
<keyword evidence="1 5" id="KW-0489">Methyltransferase</keyword>
<dbReference type="Pfam" id="PF02926">
    <property type="entry name" value="THUMP"/>
    <property type="match status" value="1"/>
</dbReference>
<dbReference type="InterPro" id="IPR054170">
    <property type="entry name" value="RlmL_1st"/>
</dbReference>
<evidence type="ECO:0000313" key="6">
    <source>
        <dbReference type="Proteomes" id="UP000563523"/>
    </source>
</evidence>
<dbReference type="Proteomes" id="UP000563523">
    <property type="component" value="Unassembled WGS sequence"/>
</dbReference>
<dbReference type="PANTHER" id="PTHR47313">
    <property type="entry name" value="RIBOSOMAL RNA LARGE SUBUNIT METHYLTRANSFERASE K/L"/>
    <property type="match status" value="1"/>
</dbReference>
<protein>
    <submittedName>
        <fullName evidence="5">Class I SAM-dependent RNA methyltransferase</fullName>
    </submittedName>
</protein>
<proteinExistence type="predicted"/>
<evidence type="ECO:0000256" key="1">
    <source>
        <dbReference type="ARBA" id="ARBA00022603"/>
    </source>
</evidence>
<dbReference type="RefSeq" id="WP_176941978.1">
    <property type="nucleotide sequence ID" value="NZ_JABZEC010000001.1"/>
</dbReference>
<dbReference type="AlphaFoldDB" id="A0A850R1B5"/>
<evidence type="ECO:0000256" key="2">
    <source>
        <dbReference type="ARBA" id="ARBA00022679"/>
    </source>
</evidence>
<dbReference type="SMART" id="SM00981">
    <property type="entry name" value="THUMP"/>
    <property type="match status" value="1"/>
</dbReference>
<dbReference type="Pfam" id="PF01170">
    <property type="entry name" value="UPF0020"/>
    <property type="match status" value="1"/>
</dbReference>
<dbReference type="GO" id="GO:0003723">
    <property type="term" value="F:RNA binding"/>
    <property type="evidence" value="ECO:0007669"/>
    <property type="project" value="UniProtKB-UniRule"/>
</dbReference>
<dbReference type="EMBL" id="JABZEC010000001">
    <property type="protein sequence ID" value="NVY95811.1"/>
    <property type="molecule type" value="Genomic_DNA"/>
</dbReference>
<reference evidence="5 6" key="1">
    <citation type="submission" date="2020-06" db="EMBL/GenBank/DDBJ databases">
        <authorList>
            <person name="Kang J."/>
        </authorList>
    </citation>
    <scope>NUCLEOTIDE SEQUENCE [LARGE SCALE GENOMIC DNA]</scope>
    <source>
        <strain evidence="5 6">DCY120</strain>
    </source>
</reference>
<dbReference type="SUPFAM" id="SSF53335">
    <property type="entry name" value="S-adenosyl-L-methionine-dependent methyltransferases"/>
    <property type="match status" value="1"/>
</dbReference>
<evidence type="ECO:0000259" key="4">
    <source>
        <dbReference type="PROSITE" id="PS51165"/>
    </source>
</evidence>
<keyword evidence="2 5" id="KW-0808">Transferase</keyword>
<evidence type="ECO:0000313" key="5">
    <source>
        <dbReference type="EMBL" id="NVY95811.1"/>
    </source>
</evidence>
<organism evidence="5 6">
    <name type="scientific">Bombilactobacillus apium</name>
    <dbReference type="NCBI Taxonomy" id="2675299"/>
    <lineage>
        <taxon>Bacteria</taxon>
        <taxon>Bacillati</taxon>
        <taxon>Bacillota</taxon>
        <taxon>Bacilli</taxon>
        <taxon>Lactobacillales</taxon>
        <taxon>Lactobacillaceae</taxon>
        <taxon>Bombilactobacillus</taxon>
    </lineage>
</organism>
<dbReference type="PROSITE" id="PS51165">
    <property type="entry name" value="THUMP"/>
    <property type="match status" value="1"/>
</dbReference>
<dbReference type="InterPro" id="IPR004114">
    <property type="entry name" value="THUMP_dom"/>
</dbReference>
<dbReference type="Pfam" id="PF22020">
    <property type="entry name" value="RlmL_1st"/>
    <property type="match status" value="1"/>
</dbReference>
<gene>
    <name evidence="5" type="ORF">HU830_01125</name>
</gene>